<comment type="caution">
    <text evidence="3">The sequence shown here is derived from an EMBL/GenBank/DDBJ whole genome shotgun (WGS) entry which is preliminary data.</text>
</comment>
<reference evidence="3 4" key="1">
    <citation type="submission" date="2021-07" db="EMBL/GenBank/DDBJ databases">
        <title>Sphingomonas sp.</title>
        <authorList>
            <person name="Feng G."/>
            <person name="Li J."/>
            <person name="Pan M."/>
        </authorList>
    </citation>
    <scope>NUCLEOTIDE SEQUENCE [LARGE SCALE GENOMIC DNA]</scope>
    <source>
        <strain evidence="3 4">RRHST34</strain>
    </source>
</reference>
<keyword evidence="4" id="KW-1185">Reference proteome</keyword>
<sequence>MHHDDHDHDLGLAHDLQIMERMVQRRRALKWFAGAGTVALVAGCGSGSGDAETDVTTTATAMPTPSPTPTPSATATSTSSATTGCVLNATETAGPYPADGTNSSSGSTSNVLTATGIVRSDIRASFLGSTTAATGVQVTLTLTLVDVNQSCAPLAGYAIYLWHCDREGHYSLYTAAAESYLRGVQVTDSNGQVTFTTIFPGCYDGRWPHIHFEVFSSLANALGGRYATLTSQLALPSSTCATVYADTATYPSSASNFARVALSSDNVFGDNTTAQNTQMTPSFTGTPTAGYAATAVIGLAR</sequence>
<feature type="region of interest" description="Disordered" evidence="1">
    <location>
        <begin position="44"/>
        <end position="81"/>
    </location>
</feature>
<organism evidence="3 4">
    <name type="scientific">Sphingomonas citri</name>
    <dbReference type="NCBI Taxonomy" id="2862499"/>
    <lineage>
        <taxon>Bacteria</taxon>
        <taxon>Pseudomonadati</taxon>
        <taxon>Pseudomonadota</taxon>
        <taxon>Alphaproteobacteria</taxon>
        <taxon>Sphingomonadales</taxon>
        <taxon>Sphingomonadaceae</taxon>
        <taxon>Sphingomonas</taxon>
    </lineage>
</organism>
<dbReference type="CDD" id="cd03457">
    <property type="entry name" value="intradiol_dioxygenase_like"/>
    <property type="match status" value="1"/>
</dbReference>
<keyword evidence="3" id="KW-0223">Dioxygenase</keyword>
<evidence type="ECO:0000313" key="4">
    <source>
        <dbReference type="Proteomes" id="UP000759103"/>
    </source>
</evidence>
<feature type="compositionally biased region" description="Low complexity" evidence="1">
    <location>
        <begin position="71"/>
        <end position="81"/>
    </location>
</feature>
<dbReference type="PANTHER" id="PTHR34315:SF1">
    <property type="entry name" value="INTRADIOL RING-CLEAVAGE DIOXYGENASES DOMAIN-CONTAINING PROTEIN-RELATED"/>
    <property type="match status" value="1"/>
</dbReference>
<dbReference type="GO" id="GO:0051213">
    <property type="term" value="F:dioxygenase activity"/>
    <property type="evidence" value="ECO:0007669"/>
    <property type="project" value="UniProtKB-KW"/>
</dbReference>
<dbReference type="RefSeq" id="WP_219747341.1">
    <property type="nucleotide sequence ID" value="NZ_JAHXZN010000001.1"/>
</dbReference>
<dbReference type="Pfam" id="PF00775">
    <property type="entry name" value="Dioxygenase_C"/>
    <property type="match status" value="1"/>
</dbReference>
<evidence type="ECO:0000313" key="3">
    <source>
        <dbReference type="EMBL" id="MBW6529880.1"/>
    </source>
</evidence>
<dbReference type="EMBL" id="JAHXZN010000001">
    <property type="protein sequence ID" value="MBW6529880.1"/>
    <property type="molecule type" value="Genomic_DNA"/>
</dbReference>
<dbReference type="SUPFAM" id="SSF49482">
    <property type="entry name" value="Aromatic compound dioxygenase"/>
    <property type="match status" value="1"/>
</dbReference>
<protein>
    <submittedName>
        <fullName evidence="3">Intradiol ring-cleavage dioxygenase</fullName>
    </submittedName>
</protein>
<dbReference type="PANTHER" id="PTHR34315">
    <property type="match status" value="1"/>
</dbReference>
<evidence type="ECO:0000256" key="1">
    <source>
        <dbReference type="SAM" id="MobiDB-lite"/>
    </source>
</evidence>
<dbReference type="InterPro" id="IPR015889">
    <property type="entry name" value="Intradiol_dOase_core"/>
</dbReference>
<dbReference type="Gene3D" id="2.60.130.10">
    <property type="entry name" value="Aromatic compound dioxygenase"/>
    <property type="match status" value="1"/>
</dbReference>
<feature type="domain" description="Intradiol ring-cleavage dioxygenases" evidence="2">
    <location>
        <begin position="135"/>
        <end position="206"/>
    </location>
</feature>
<proteinExistence type="predicted"/>
<dbReference type="InterPro" id="IPR000627">
    <property type="entry name" value="Intradiol_dOase_C"/>
</dbReference>
<accession>A0ABS7BK59</accession>
<evidence type="ECO:0000259" key="2">
    <source>
        <dbReference type="Pfam" id="PF00775"/>
    </source>
</evidence>
<keyword evidence="3" id="KW-0560">Oxidoreductase</keyword>
<gene>
    <name evidence="3" type="ORF">KZ820_03960</name>
</gene>
<dbReference type="Proteomes" id="UP000759103">
    <property type="component" value="Unassembled WGS sequence"/>
</dbReference>
<name>A0ABS7BK59_9SPHN</name>